<dbReference type="InterPro" id="IPR010235">
    <property type="entry name" value="HepT"/>
</dbReference>
<dbReference type="AlphaFoldDB" id="A0A090ANW4"/>
<dbReference type="HOGENOM" id="CLU_118479_1_0_6"/>
<keyword evidence="1" id="KW-0808">Transferase</keyword>
<protein>
    <submittedName>
        <fullName evidence="1">Nucleotidyltransferase</fullName>
    </submittedName>
</protein>
<dbReference type="SUPFAM" id="SSF81593">
    <property type="entry name" value="Nucleotidyltransferase substrate binding subunit/domain"/>
    <property type="match status" value="1"/>
</dbReference>
<evidence type="ECO:0000313" key="1">
    <source>
        <dbReference type="EMBL" id="BAP57160.1"/>
    </source>
</evidence>
<organism evidence="1 2">
    <name type="scientific">Thioploca ingrica</name>
    <dbReference type="NCBI Taxonomy" id="40754"/>
    <lineage>
        <taxon>Bacteria</taxon>
        <taxon>Pseudomonadati</taxon>
        <taxon>Pseudomonadota</taxon>
        <taxon>Gammaproteobacteria</taxon>
        <taxon>Thiotrichales</taxon>
        <taxon>Thiotrichaceae</taxon>
        <taxon>Thioploca</taxon>
    </lineage>
</organism>
<proteinExistence type="predicted"/>
<gene>
    <name evidence="1" type="ORF">THII_2863</name>
</gene>
<dbReference type="STRING" id="40754.THII_2863"/>
<dbReference type="EMBL" id="AP014633">
    <property type="protein sequence ID" value="BAP57160.1"/>
    <property type="molecule type" value="Genomic_DNA"/>
</dbReference>
<dbReference type="Gene3D" id="1.20.120.330">
    <property type="entry name" value="Nucleotidyltransferases domain 2"/>
    <property type="match status" value="1"/>
</dbReference>
<dbReference type="GO" id="GO:0016740">
    <property type="term" value="F:transferase activity"/>
    <property type="evidence" value="ECO:0007669"/>
    <property type="project" value="UniProtKB-KW"/>
</dbReference>
<reference evidence="1 2" key="1">
    <citation type="journal article" date="2014" name="ISME J.">
        <title>Ecophysiology of Thioploca ingrica as revealed by the complete genome sequence supplemented with proteomic evidence.</title>
        <authorList>
            <person name="Kojima H."/>
            <person name="Ogura Y."/>
            <person name="Yamamoto N."/>
            <person name="Togashi T."/>
            <person name="Mori H."/>
            <person name="Watanabe T."/>
            <person name="Nemoto F."/>
            <person name="Kurokawa K."/>
            <person name="Hayashi T."/>
            <person name="Fukui M."/>
        </authorList>
    </citation>
    <scope>NUCLEOTIDE SEQUENCE [LARGE SCALE GENOMIC DNA]</scope>
</reference>
<evidence type="ECO:0000313" key="2">
    <source>
        <dbReference type="Proteomes" id="UP000031623"/>
    </source>
</evidence>
<dbReference type="NCBIfam" id="TIGR01987">
    <property type="entry name" value="HI0074"/>
    <property type="match status" value="1"/>
</dbReference>
<keyword evidence="2" id="KW-1185">Reference proteome</keyword>
<dbReference type="KEGG" id="tig:THII_2863"/>
<name>A0A090ANW4_9GAMM</name>
<sequence>MERLKQRIALAKKALITLQELENEPESKVRRDASIQRFEYSFEAMWKLAKQYLNEIEGLDIGSPKGVIRACFQVNILTHAQAQQALTMADDRNLISHTYNEFLAEEIYGRIKDYQILMWDWLNQLAKSLDRTQLPPK</sequence>
<dbReference type="Pfam" id="PF08780">
    <property type="entry name" value="NTase_sub_bind"/>
    <property type="match status" value="1"/>
</dbReference>
<dbReference type="Proteomes" id="UP000031623">
    <property type="component" value="Chromosome"/>
</dbReference>
<dbReference type="OrthoDB" id="9810452at2"/>
<accession>A0A090ANW4</accession>